<dbReference type="Pfam" id="PF01565">
    <property type="entry name" value="FAD_binding_4"/>
    <property type="match status" value="1"/>
</dbReference>
<protein>
    <submittedName>
        <fullName evidence="8">FAD binding domain-containing protein</fullName>
    </submittedName>
</protein>
<dbReference type="InterPro" id="IPR006094">
    <property type="entry name" value="Oxid_FAD_bind_N"/>
</dbReference>
<keyword evidence="4" id="KW-0274">FAD</keyword>
<comment type="caution">
    <text evidence="8">The sequence shown here is derived from an EMBL/GenBank/DDBJ whole genome shotgun (WGS) entry which is preliminary data.</text>
</comment>
<dbReference type="InterPro" id="IPR050416">
    <property type="entry name" value="FAD-linked_Oxidoreductase"/>
</dbReference>
<evidence type="ECO:0000313" key="8">
    <source>
        <dbReference type="EMBL" id="KAH7375415.1"/>
    </source>
</evidence>
<dbReference type="InterPro" id="IPR016166">
    <property type="entry name" value="FAD-bd_PCMH"/>
</dbReference>
<dbReference type="EMBL" id="JAGPXD010000001">
    <property type="protein sequence ID" value="KAH7375415.1"/>
    <property type="molecule type" value="Genomic_DNA"/>
</dbReference>
<evidence type="ECO:0000256" key="3">
    <source>
        <dbReference type="ARBA" id="ARBA00022630"/>
    </source>
</evidence>
<dbReference type="GO" id="GO:0071949">
    <property type="term" value="F:FAD binding"/>
    <property type="evidence" value="ECO:0007669"/>
    <property type="project" value="InterPro"/>
</dbReference>
<keyword evidence="6" id="KW-0732">Signal</keyword>
<keyword evidence="3" id="KW-0285">Flavoprotein</keyword>
<organism evidence="8 9">
    <name type="scientific">Plectosphaerella cucumerina</name>
    <dbReference type="NCBI Taxonomy" id="40658"/>
    <lineage>
        <taxon>Eukaryota</taxon>
        <taxon>Fungi</taxon>
        <taxon>Dikarya</taxon>
        <taxon>Ascomycota</taxon>
        <taxon>Pezizomycotina</taxon>
        <taxon>Sordariomycetes</taxon>
        <taxon>Hypocreomycetidae</taxon>
        <taxon>Glomerellales</taxon>
        <taxon>Plectosphaerellaceae</taxon>
        <taxon>Plectosphaerella</taxon>
    </lineage>
</organism>
<keyword evidence="5" id="KW-0560">Oxidoreductase</keyword>
<evidence type="ECO:0000313" key="9">
    <source>
        <dbReference type="Proteomes" id="UP000813385"/>
    </source>
</evidence>
<comment type="similarity">
    <text evidence="2">Belongs to the oxygen-dependent FAD-linked oxidoreductase family.</text>
</comment>
<feature type="chain" id="PRO_5035482592" evidence="6">
    <location>
        <begin position="20"/>
        <end position="505"/>
    </location>
</feature>
<feature type="signal peptide" evidence="6">
    <location>
        <begin position="1"/>
        <end position="19"/>
    </location>
</feature>
<name>A0A8K0TP20_9PEZI</name>
<feature type="domain" description="FAD-binding PCMH-type" evidence="7">
    <location>
        <begin position="71"/>
        <end position="240"/>
    </location>
</feature>
<dbReference type="PROSITE" id="PS51387">
    <property type="entry name" value="FAD_PCMH"/>
    <property type="match status" value="1"/>
</dbReference>
<evidence type="ECO:0000256" key="2">
    <source>
        <dbReference type="ARBA" id="ARBA00005466"/>
    </source>
</evidence>
<keyword evidence="9" id="KW-1185">Reference proteome</keyword>
<dbReference type="GO" id="GO:0016491">
    <property type="term" value="F:oxidoreductase activity"/>
    <property type="evidence" value="ECO:0007669"/>
    <property type="project" value="UniProtKB-KW"/>
</dbReference>
<dbReference type="PANTHER" id="PTHR42973">
    <property type="entry name" value="BINDING OXIDOREDUCTASE, PUTATIVE (AFU_ORTHOLOGUE AFUA_1G17690)-RELATED"/>
    <property type="match status" value="1"/>
</dbReference>
<dbReference type="SUPFAM" id="SSF56176">
    <property type="entry name" value="FAD-binding/transporter-associated domain-like"/>
    <property type="match status" value="1"/>
</dbReference>
<proteinExistence type="inferred from homology"/>
<dbReference type="InterPro" id="IPR016169">
    <property type="entry name" value="FAD-bd_PCMH_sub2"/>
</dbReference>
<dbReference type="Proteomes" id="UP000813385">
    <property type="component" value="Unassembled WGS sequence"/>
</dbReference>
<dbReference type="InterPro" id="IPR036318">
    <property type="entry name" value="FAD-bd_PCMH-like_sf"/>
</dbReference>
<dbReference type="OrthoDB" id="9996127at2759"/>
<gene>
    <name evidence="8" type="ORF">B0T11DRAFT_345406</name>
</gene>
<reference evidence="8" key="1">
    <citation type="journal article" date="2021" name="Nat. Commun.">
        <title>Genetic determinants of endophytism in the Arabidopsis root mycobiome.</title>
        <authorList>
            <person name="Mesny F."/>
            <person name="Miyauchi S."/>
            <person name="Thiergart T."/>
            <person name="Pickel B."/>
            <person name="Atanasova L."/>
            <person name="Karlsson M."/>
            <person name="Huettel B."/>
            <person name="Barry K.W."/>
            <person name="Haridas S."/>
            <person name="Chen C."/>
            <person name="Bauer D."/>
            <person name="Andreopoulos W."/>
            <person name="Pangilinan J."/>
            <person name="LaButti K."/>
            <person name="Riley R."/>
            <person name="Lipzen A."/>
            <person name="Clum A."/>
            <person name="Drula E."/>
            <person name="Henrissat B."/>
            <person name="Kohler A."/>
            <person name="Grigoriev I.V."/>
            <person name="Martin F.M."/>
            <person name="Hacquard S."/>
        </authorList>
    </citation>
    <scope>NUCLEOTIDE SEQUENCE</scope>
    <source>
        <strain evidence="8">MPI-CAGE-AT-0016</strain>
    </source>
</reference>
<dbReference type="AlphaFoldDB" id="A0A8K0TP20"/>
<evidence type="ECO:0000256" key="1">
    <source>
        <dbReference type="ARBA" id="ARBA00001974"/>
    </source>
</evidence>
<evidence type="ECO:0000256" key="5">
    <source>
        <dbReference type="ARBA" id="ARBA00023002"/>
    </source>
</evidence>
<dbReference type="Gene3D" id="3.30.465.10">
    <property type="match status" value="2"/>
</dbReference>
<dbReference type="PANTHER" id="PTHR42973:SF9">
    <property type="entry name" value="FAD-BINDING PCMH-TYPE DOMAIN-CONTAINING PROTEIN-RELATED"/>
    <property type="match status" value="1"/>
</dbReference>
<dbReference type="Gene3D" id="3.40.462.20">
    <property type="match status" value="1"/>
</dbReference>
<evidence type="ECO:0000256" key="4">
    <source>
        <dbReference type="ARBA" id="ARBA00022827"/>
    </source>
</evidence>
<evidence type="ECO:0000259" key="7">
    <source>
        <dbReference type="PROSITE" id="PS51387"/>
    </source>
</evidence>
<accession>A0A8K0TP20</accession>
<comment type="cofactor">
    <cofactor evidence="1">
        <name>FAD</name>
        <dbReference type="ChEBI" id="CHEBI:57692"/>
    </cofactor>
</comment>
<sequence>MRFSVQAATAVAMWSAIVAADVPGAPDWLGGSCSKSKELAAFAKKLSASALIYFPGSDGFETASTRWSNLETPKVDMVVSPGTEKDVSETIKFANRKEVPFLAFNTAHGALTTLGRMTHGIEIFLDQLSGVEVSEDGKTATIGGGTGSKVVTDSLWAAGKQTVTGTCECVSYLGPLLGGGHGWLQGHHGLIADQVVSFNIVLADGTLQTVTADSELWWALKGAGHNFGVITSVISKVYDIVHTDWAIETIVFNGDRVEEVYDAINKYHLRNGSQPVDLINWSYWFNNPHVDPEGPIIEVYIIQEGVTAVDPQYTTPFHALEPLDIRPDNGTYHDLGGWVGIALDNFPCQKIGLNNPRFPIYTKSYDPATMRRVYDRYKEATLSEPAFFDSLFMFEGYSNAGVRAIDADSTAFAYRDDNLLFAPLISYMSTGPELDAKAGALGNELRQILHEGTGREELHAYVNYAFGDEKPENWYGHEQWRKEKLLALKTKYDQEGKFSFYAPVA</sequence>
<evidence type="ECO:0000256" key="6">
    <source>
        <dbReference type="SAM" id="SignalP"/>
    </source>
</evidence>